<dbReference type="GO" id="GO:0008734">
    <property type="term" value="F:L-aspartate oxidase activity"/>
    <property type="evidence" value="ECO:0007669"/>
    <property type="project" value="UniProtKB-EC"/>
</dbReference>
<dbReference type="EC" id="1.4.3.16" evidence="4"/>
<dbReference type="PANTHER" id="PTHR42716">
    <property type="entry name" value="L-ASPARTATE OXIDASE"/>
    <property type="match status" value="1"/>
</dbReference>
<dbReference type="GO" id="GO:0034628">
    <property type="term" value="P:'de novo' NAD+ biosynthetic process from L-aspartate"/>
    <property type="evidence" value="ECO:0007669"/>
    <property type="project" value="TreeGrafter"/>
</dbReference>
<dbReference type="Proteomes" id="UP000767327">
    <property type="component" value="Unassembled WGS sequence"/>
</dbReference>
<comment type="cofactor">
    <cofactor evidence="1">
        <name>FAD</name>
        <dbReference type="ChEBI" id="CHEBI:57692"/>
    </cofactor>
</comment>
<dbReference type="InterPro" id="IPR037099">
    <property type="entry name" value="Fum_R/Succ_DH_flav-like_C_sf"/>
</dbReference>
<dbReference type="EMBL" id="JAAXZR010000006">
    <property type="protein sequence ID" value="NLT78911.1"/>
    <property type="molecule type" value="Genomic_DNA"/>
</dbReference>
<comment type="catalytic activity">
    <reaction evidence="12">
        <text>L-aspartate + O2 = iminosuccinate + H2O2</text>
        <dbReference type="Rhea" id="RHEA:25876"/>
        <dbReference type="ChEBI" id="CHEBI:15379"/>
        <dbReference type="ChEBI" id="CHEBI:16240"/>
        <dbReference type="ChEBI" id="CHEBI:29991"/>
        <dbReference type="ChEBI" id="CHEBI:77875"/>
        <dbReference type="EC" id="1.4.3.16"/>
    </reaction>
    <physiologicalReaction direction="left-to-right" evidence="12">
        <dbReference type="Rhea" id="RHEA:25877"/>
    </physiologicalReaction>
</comment>
<dbReference type="SUPFAM" id="SSF51905">
    <property type="entry name" value="FAD/NAD(P)-binding domain"/>
    <property type="match status" value="1"/>
</dbReference>
<keyword evidence="6" id="KW-0285">Flavoprotein</keyword>
<evidence type="ECO:0000256" key="12">
    <source>
        <dbReference type="ARBA" id="ARBA00048305"/>
    </source>
</evidence>
<evidence type="ECO:0000256" key="6">
    <source>
        <dbReference type="ARBA" id="ARBA00022630"/>
    </source>
</evidence>
<protein>
    <recommendedName>
        <fullName evidence="5">L-aspartate oxidase</fullName>
        <ecNumber evidence="4">1.4.3.16</ecNumber>
    </recommendedName>
    <alternativeName>
        <fullName evidence="11">Quinolinate synthase B</fullName>
    </alternativeName>
</protein>
<dbReference type="GO" id="GO:0033765">
    <property type="term" value="F:steroid dehydrogenase activity, acting on the CH-CH group of donors"/>
    <property type="evidence" value="ECO:0007669"/>
    <property type="project" value="UniProtKB-ARBA"/>
</dbReference>
<evidence type="ECO:0000256" key="7">
    <source>
        <dbReference type="ARBA" id="ARBA00022642"/>
    </source>
</evidence>
<evidence type="ECO:0000259" key="14">
    <source>
        <dbReference type="Pfam" id="PF00890"/>
    </source>
</evidence>
<keyword evidence="9" id="KW-0560">Oxidoreductase</keyword>
<comment type="caution">
    <text evidence="16">The sequence shown here is derived from an EMBL/GenBank/DDBJ whole genome shotgun (WGS) entry which is preliminary data.</text>
</comment>
<feature type="domain" description="Fumarate reductase/succinate dehydrogenase flavoprotein-like C-terminal" evidence="15">
    <location>
        <begin position="569"/>
        <end position="659"/>
    </location>
</feature>
<evidence type="ECO:0000256" key="8">
    <source>
        <dbReference type="ARBA" id="ARBA00022827"/>
    </source>
</evidence>
<evidence type="ECO:0000256" key="2">
    <source>
        <dbReference type="ARBA" id="ARBA00004950"/>
    </source>
</evidence>
<reference evidence="16" key="1">
    <citation type="journal article" date="2020" name="Biotechnol. Biofuels">
        <title>New insights from the biogas microbiome by comprehensive genome-resolved metagenomics of nearly 1600 species originating from multiple anaerobic digesters.</title>
        <authorList>
            <person name="Campanaro S."/>
            <person name="Treu L."/>
            <person name="Rodriguez-R L.M."/>
            <person name="Kovalovszki A."/>
            <person name="Ziels R.M."/>
            <person name="Maus I."/>
            <person name="Zhu X."/>
            <person name="Kougias P.G."/>
            <person name="Basile A."/>
            <person name="Luo G."/>
            <person name="Schluter A."/>
            <person name="Konstantinidis K.T."/>
            <person name="Angelidaki I."/>
        </authorList>
    </citation>
    <scope>NUCLEOTIDE SEQUENCE</scope>
    <source>
        <strain evidence="16">AS01afH2WH_6</strain>
    </source>
</reference>
<sequence length="694" mass="73663">MIVVIGSGIAGLSAALAATGSIGGDEANSVRSDVEVLLATKGPWLESNTYHAQGGIAVALSQDDDPRLHAEDTLAAGAGLCDPQAVDILTAEGVMRMRELIRAGVRFDRGEDGRLLKGLEAAHCQPRVVHAGGDATGRIVEEDVAALVRADPRIHVLEYAFLEDLIVTEGCVVGVRLLLEPCAESSDGLDADSLVQDIRDRARQGPQTNANDAHDADGARDVREIDLDAQAVILATGGSGQLYPYTTNPAIATGDGVAAAWRAGAEVADLEFYQFHPTALAVGAHFLISEAVRGEGARLLDEHGHRYMPEVDERAELAPRDVVARANYSVMRRQSGRPVFLDVSTLRPECSEVENTVSASTVSESTVSESASTVSASTVPERSQISAEPADSRELRREALKRFLSRRFPTIDAMTRSLGFDWSARALPVTPAAHYSMGGICTDVWGKTNLPGLFAAGECARSGVHGANRLASNSLLEGLVFGHRAGLAAQAYIAEGIPASASEMDEAARVPTQAVIELDMPISTETYTSAASETSAEADMYPCPADCETTEYTDDGGNAACAAGNQWSRERIQHEMWNHVGVLRDASGLSQAVARLGAALAASEARCNAERHETLSRSAAERVHQLENRNLITLGYLSAVAALQRHESRGAHARSDFPHAAGIGVSTRYRKASSERHVSTSDSQPSPKESGMTC</sequence>
<dbReference type="PANTHER" id="PTHR42716:SF2">
    <property type="entry name" value="L-ASPARTATE OXIDASE, CHLOROPLASTIC"/>
    <property type="match status" value="1"/>
</dbReference>
<dbReference type="InterPro" id="IPR005288">
    <property type="entry name" value="NadB"/>
</dbReference>
<dbReference type="Gene3D" id="3.90.700.10">
    <property type="entry name" value="Succinate dehydrogenase/fumarate reductase flavoprotein, catalytic domain"/>
    <property type="match status" value="2"/>
</dbReference>
<evidence type="ECO:0000256" key="9">
    <source>
        <dbReference type="ARBA" id="ARBA00023002"/>
    </source>
</evidence>
<organism evidence="16 17">
    <name type="scientific">Bifidobacterium crudilactis</name>
    <dbReference type="NCBI Taxonomy" id="327277"/>
    <lineage>
        <taxon>Bacteria</taxon>
        <taxon>Bacillati</taxon>
        <taxon>Actinomycetota</taxon>
        <taxon>Actinomycetes</taxon>
        <taxon>Bifidobacteriales</taxon>
        <taxon>Bifidobacteriaceae</taxon>
        <taxon>Bifidobacterium</taxon>
    </lineage>
</organism>
<dbReference type="InterPro" id="IPR027477">
    <property type="entry name" value="Succ_DH/fumarate_Rdtase_cat_sf"/>
</dbReference>
<dbReference type="InterPro" id="IPR015939">
    <property type="entry name" value="Fum_Rdtase/Succ_DH_flav-like_C"/>
</dbReference>
<evidence type="ECO:0000256" key="5">
    <source>
        <dbReference type="ARBA" id="ARBA00021901"/>
    </source>
</evidence>
<feature type="region of interest" description="Disordered" evidence="13">
    <location>
        <begin position="360"/>
        <end position="391"/>
    </location>
</feature>
<reference evidence="16" key="2">
    <citation type="submission" date="2020-01" db="EMBL/GenBank/DDBJ databases">
        <authorList>
            <person name="Campanaro S."/>
        </authorList>
    </citation>
    <scope>NUCLEOTIDE SEQUENCE</scope>
    <source>
        <strain evidence="16">AS01afH2WH_6</strain>
    </source>
</reference>
<accession>A0A971CXU2</accession>
<evidence type="ECO:0000256" key="1">
    <source>
        <dbReference type="ARBA" id="ARBA00001974"/>
    </source>
</evidence>
<evidence type="ECO:0000313" key="16">
    <source>
        <dbReference type="EMBL" id="NLT78911.1"/>
    </source>
</evidence>
<evidence type="ECO:0000313" key="17">
    <source>
        <dbReference type="Proteomes" id="UP000767327"/>
    </source>
</evidence>
<name>A0A971CXU2_9BIFI</name>
<dbReference type="Gene3D" id="1.20.58.100">
    <property type="entry name" value="Fumarate reductase/succinate dehydrogenase flavoprotein-like, C-terminal domain"/>
    <property type="match status" value="1"/>
</dbReference>
<feature type="compositionally biased region" description="Polar residues" evidence="13">
    <location>
        <begin position="680"/>
        <end position="694"/>
    </location>
</feature>
<dbReference type="AlphaFoldDB" id="A0A971CXU2"/>
<evidence type="ECO:0000256" key="10">
    <source>
        <dbReference type="ARBA" id="ARBA00029426"/>
    </source>
</evidence>
<dbReference type="InterPro" id="IPR003953">
    <property type="entry name" value="FAD-dep_OxRdtase_2_FAD-bd"/>
</dbReference>
<dbReference type="Gene3D" id="3.50.50.60">
    <property type="entry name" value="FAD/NAD(P)-binding domain"/>
    <property type="match status" value="3"/>
</dbReference>
<evidence type="ECO:0000256" key="13">
    <source>
        <dbReference type="SAM" id="MobiDB-lite"/>
    </source>
</evidence>
<dbReference type="InterPro" id="IPR036188">
    <property type="entry name" value="FAD/NAD-bd_sf"/>
</dbReference>
<feature type="region of interest" description="Disordered" evidence="13">
    <location>
        <begin position="649"/>
        <end position="694"/>
    </location>
</feature>
<comment type="pathway">
    <text evidence="2">Cofactor biosynthesis; NAD(+) biosynthesis; iminoaspartate from L-aspartate (oxidase route): step 1/1.</text>
</comment>
<keyword evidence="7" id="KW-0662">Pyridine nucleotide biosynthesis</keyword>
<evidence type="ECO:0000256" key="11">
    <source>
        <dbReference type="ARBA" id="ARBA00030386"/>
    </source>
</evidence>
<evidence type="ECO:0000256" key="3">
    <source>
        <dbReference type="ARBA" id="ARBA00008562"/>
    </source>
</evidence>
<dbReference type="Pfam" id="PF00890">
    <property type="entry name" value="FAD_binding_2"/>
    <property type="match status" value="1"/>
</dbReference>
<dbReference type="Pfam" id="PF02910">
    <property type="entry name" value="Succ_DH_flav_C"/>
    <property type="match status" value="1"/>
</dbReference>
<dbReference type="SUPFAM" id="SSF56425">
    <property type="entry name" value="Succinate dehydrogenase/fumarate reductase flavoprotein, catalytic domain"/>
    <property type="match status" value="1"/>
</dbReference>
<comment type="function">
    <text evidence="10">Catalyzes the oxidation of L-aspartate to iminoaspartate, the first step in the de novo biosynthesis of NAD(+).</text>
</comment>
<comment type="similarity">
    <text evidence="3">Belongs to the FAD-dependent oxidoreductase 2 family. NadB subfamily.</text>
</comment>
<proteinExistence type="inferred from homology"/>
<evidence type="ECO:0000259" key="15">
    <source>
        <dbReference type="Pfam" id="PF02910"/>
    </source>
</evidence>
<dbReference type="SUPFAM" id="SSF46977">
    <property type="entry name" value="Succinate dehydrogenase/fumarate reductase flavoprotein C-terminal domain"/>
    <property type="match status" value="1"/>
</dbReference>
<evidence type="ECO:0000256" key="4">
    <source>
        <dbReference type="ARBA" id="ARBA00012173"/>
    </source>
</evidence>
<keyword evidence="8" id="KW-0274">FAD</keyword>
<gene>
    <name evidence="16" type="ORF">GXW98_01305</name>
</gene>
<feature type="compositionally biased region" description="Low complexity" evidence="13">
    <location>
        <begin position="360"/>
        <end position="379"/>
    </location>
</feature>
<feature type="domain" description="FAD-dependent oxidoreductase 2 FAD-binding" evidence="14">
    <location>
        <begin position="2"/>
        <end position="475"/>
    </location>
</feature>